<reference evidence="1" key="1">
    <citation type="submission" date="2023-06" db="EMBL/GenBank/DDBJ databases">
        <title>Genome-scale phylogeny and comparative genomics of the fungal order Sordariales.</title>
        <authorList>
            <consortium name="Lawrence Berkeley National Laboratory"/>
            <person name="Hensen N."/>
            <person name="Bonometti L."/>
            <person name="Westerberg I."/>
            <person name="Brannstrom I.O."/>
            <person name="Guillou S."/>
            <person name="Cros-Aarteil S."/>
            <person name="Calhoun S."/>
            <person name="Haridas S."/>
            <person name="Kuo A."/>
            <person name="Mondo S."/>
            <person name="Pangilinan J."/>
            <person name="Riley R."/>
            <person name="LaButti K."/>
            <person name="Andreopoulos B."/>
            <person name="Lipzen A."/>
            <person name="Chen C."/>
            <person name="Yanf M."/>
            <person name="Daum C."/>
            <person name="Ng V."/>
            <person name="Clum A."/>
            <person name="Steindorff A."/>
            <person name="Ohm R."/>
            <person name="Martin F."/>
            <person name="Silar P."/>
            <person name="Natvig D."/>
            <person name="Lalanne C."/>
            <person name="Gautier V."/>
            <person name="Ament-velasquez S.L."/>
            <person name="Kruys A."/>
            <person name="Hutchinson M.I."/>
            <person name="Powell A.J."/>
            <person name="Barry K."/>
            <person name="Miller A.N."/>
            <person name="Grigoriev I.V."/>
            <person name="Debuchy R."/>
            <person name="Gladieux P."/>
            <person name="Thoren M.H."/>
            <person name="Johannesson H."/>
        </authorList>
    </citation>
    <scope>NUCLEOTIDE SEQUENCE</scope>
    <source>
        <strain evidence="1">SMH3391-2</strain>
    </source>
</reference>
<organism evidence="1 2">
    <name type="scientific">Bombardia bombarda</name>
    <dbReference type="NCBI Taxonomy" id="252184"/>
    <lineage>
        <taxon>Eukaryota</taxon>
        <taxon>Fungi</taxon>
        <taxon>Dikarya</taxon>
        <taxon>Ascomycota</taxon>
        <taxon>Pezizomycotina</taxon>
        <taxon>Sordariomycetes</taxon>
        <taxon>Sordariomycetidae</taxon>
        <taxon>Sordariales</taxon>
        <taxon>Lasiosphaeriaceae</taxon>
        <taxon>Bombardia</taxon>
    </lineage>
</organism>
<evidence type="ECO:0000313" key="2">
    <source>
        <dbReference type="Proteomes" id="UP001174934"/>
    </source>
</evidence>
<protein>
    <submittedName>
        <fullName evidence="1">Uncharacterized protein</fullName>
    </submittedName>
</protein>
<accession>A0AA39WUB5</accession>
<proteinExistence type="predicted"/>
<comment type="caution">
    <text evidence="1">The sequence shown here is derived from an EMBL/GenBank/DDBJ whole genome shotgun (WGS) entry which is preliminary data.</text>
</comment>
<name>A0AA39WUB5_9PEZI</name>
<sequence length="400" mass="46629">MSQNPEENDPKEMDVSQESSPCYFLDKLPVEIVDKILSLLCPYCRGDEEVLSHKEVASGNMVAMLDRWYSYHEHVNASRKALASLTRTCSPLNNIATPHLYHQMWTAESNRALLRMQGTPAEVLLRYEARKRNYGFFMRSTFRLEAILACILFIFPNVRELKVFVEGQRILQRMQNPGPALMGFSEMEQASFQNLKRLTIRSYTRCRIYDGKTTFWNEIPALFTTPMISLEYFHSDRLCGVFTTMNNLMGGVSEVSLDDMEEYWCQNIKELRLSDQLTIDYGMLEHEFGTVLASLRGSEKLERLVWDNKNTWITRGFPPRLQMNGWAYFRGKLRRLTIAITSGYFPRLKTVIEPYKQELEDHGVELVYCADEEYFFDTKTTVPGWPRYEVLYMSLPTTDV</sequence>
<evidence type="ECO:0000313" key="1">
    <source>
        <dbReference type="EMBL" id="KAK0621763.1"/>
    </source>
</evidence>
<dbReference type="AlphaFoldDB" id="A0AA39WUB5"/>
<keyword evidence="2" id="KW-1185">Reference proteome</keyword>
<gene>
    <name evidence="1" type="ORF">B0T17DRAFT_509083</name>
</gene>
<dbReference type="Proteomes" id="UP001174934">
    <property type="component" value="Unassembled WGS sequence"/>
</dbReference>
<dbReference type="EMBL" id="JAULSR010000004">
    <property type="protein sequence ID" value="KAK0621763.1"/>
    <property type="molecule type" value="Genomic_DNA"/>
</dbReference>